<dbReference type="RefSeq" id="WP_340358029.1">
    <property type="nucleotide sequence ID" value="NZ_JBBKZU010000007.1"/>
</dbReference>
<reference evidence="1 2" key="1">
    <citation type="submission" date="2024-03" db="EMBL/GenBank/DDBJ databases">
        <title>Novel species of the genus Variovorax.</title>
        <authorList>
            <person name="Liu Q."/>
            <person name="Xin Y.-H."/>
        </authorList>
    </citation>
    <scope>NUCLEOTIDE SEQUENCE [LARGE SCALE GENOMIC DNA]</scope>
    <source>
        <strain evidence="1 2">KACC 18899</strain>
    </source>
</reference>
<name>A0ABU8VGH8_9BURK</name>
<proteinExistence type="predicted"/>
<dbReference type="NCBIfam" id="TIGR03118">
    <property type="entry name" value="PEPCTERM_chp_1"/>
    <property type="match status" value="1"/>
</dbReference>
<gene>
    <name evidence="1" type="ORF">WKW77_16930</name>
</gene>
<dbReference type="Gene3D" id="2.130.10.10">
    <property type="entry name" value="YVTN repeat-like/Quinoprotein amine dehydrogenase"/>
    <property type="match status" value="1"/>
</dbReference>
<dbReference type="InterPro" id="IPR017549">
    <property type="entry name" value="APMV_L690"/>
</dbReference>
<evidence type="ECO:0000313" key="1">
    <source>
        <dbReference type="EMBL" id="MEJ8812774.1"/>
    </source>
</evidence>
<keyword evidence="2" id="KW-1185">Reference proteome</keyword>
<dbReference type="SUPFAM" id="SSF75011">
    <property type="entry name" value="3-carboxy-cis,cis-mucoante lactonizing enzyme"/>
    <property type="match status" value="1"/>
</dbReference>
<protein>
    <submittedName>
        <fullName evidence="1">TIGR03118 family protein</fullName>
    </submittedName>
</protein>
<evidence type="ECO:0000313" key="2">
    <source>
        <dbReference type="Proteomes" id="UP001365846"/>
    </source>
</evidence>
<accession>A0ABU8VGH8</accession>
<dbReference type="EMBL" id="JBBKZU010000007">
    <property type="protein sequence ID" value="MEJ8812774.1"/>
    <property type="molecule type" value="Genomic_DNA"/>
</dbReference>
<comment type="caution">
    <text evidence="1">The sequence shown here is derived from an EMBL/GenBank/DDBJ whole genome shotgun (WGS) entry which is preliminary data.</text>
</comment>
<dbReference type="PROSITE" id="PS51257">
    <property type="entry name" value="PROKAR_LIPOPROTEIN"/>
    <property type="match status" value="1"/>
</dbReference>
<dbReference type="Proteomes" id="UP001365846">
    <property type="component" value="Unassembled WGS sequence"/>
</dbReference>
<sequence length="377" mass="37584">MSANRPKLYRLACAGTLFLAACGGGGGYGGRGAIAPGFSPMTGMGTVTGASFAATTLVSDLPAANSLYSNSNTDPHLIKPWGVAFNPSGFVWVANNGTSTSTLYDGNGVPQSLVVSIPSGATGIVFNGHQDFMVTRGGVSGASAFIFVGQGGTLSGWSPGVDMTHAITVFDGGGAGTVYTGLAIASQGASDFLYAADFRHAAVDMFDSTFTKMSVAGSFIDPAIPSGYAPFGIQAIGGLIYVSYARQGAQALDAVAGAGLGAVDAFDTSGRLVRRVVPPGGPVNAPWGMAMAPASFGPFGNALLVANSGDGTIGAFNPTTGAFMGTLSTSTGSPIAIEGLRGIAFGNGLNNQPTSTLFFAAGPGGGSHGVYGRIDVR</sequence>
<dbReference type="InterPro" id="IPR015943">
    <property type="entry name" value="WD40/YVTN_repeat-like_dom_sf"/>
</dbReference>
<organism evidence="1 2">
    <name type="scientific">Variovorax ureilyticus</name>
    <dbReference type="NCBI Taxonomy" id="1836198"/>
    <lineage>
        <taxon>Bacteria</taxon>
        <taxon>Pseudomonadati</taxon>
        <taxon>Pseudomonadota</taxon>
        <taxon>Betaproteobacteria</taxon>
        <taxon>Burkholderiales</taxon>
        <taxon>Comamonadaceae</taxon>
        <taxon>Variovorax</taxon>
    </lineage>
</organism>